<feature type="transmembrane region" description="Helical" evidence="1">
    <location>
        <begin position="29"/>
        <end position="48"/>
    </location>
</feature>
<dbReference type="Proteomes" id="UP000317171">
    <property type="component" value="Chromosome"/>
</dbReference>
<dbReference type="KEGG" id="gaz:Pan241w_47030"/>
<dbReference type="EMBL" id="CP036269">
    <property type="protein sequence ID" value="QDT44590.1"/>
    <property type="molecule type" value="Genomic_DNA"/>
</dbReference>
<proteinExistence type="predicted"/>
<evidence type="ECO:0000256" key="1">
    <source>
        <dbReference type="SAM" id="Phobius"/>
    </source>
</evidence>
<keyword evidence="1" id="KW-0472">Membrane</keyword>
<keyword evidence="1" id="KW-1133">Transmembrane helix</keyword>
<keyword evidence="3" id="KW-1185">Reference proteome</keyword>
<evidence type="ECO:0000313" key="3">
    <source>
        <dbReference type="Proteomes" id="UP000317171"/>
    </source>
</evidence>
<keyword evidence="1" id="KW-0812">Transmembrane</keyword>
<evidence type="ECO:0000313" key="2">
    <source>
        <dbReference type="EMBL" id="QDT44590.1"/>
    </source>
</evidence>
<name>A0A517RL27_9PLAN</name>
<accession>A0A517RL27</accession>
<reference evidence="2 3" key="1">
    <citation type="submission" date="2019-02" db="EMBL/GenBank/DDBJ databases">
        <title>Deep-cultivation of Planctomycetes and their phenomic and genomic characterization uncovers novel biology.</title>
        <authorList>
            <person name="Wiegand S."/>
            <person name="Jogler M."/>
            <person name="Boedeker C."/>
            <person name="Pinto D."/>
            <person name="Vollmers J."/>
            <person name="Rivas-Marin E."/>
            <person name="Kohn T."/>
            <person name="Peeters S.H."/>
            <person name="Heuer A."/>
            <person name="Rast P."/>
            <person name="Oberbeckmann S."/>
            <person name="Bunk B."/>
            <person name="Jeske O."/>
            <person name="Meyerdierks A."/>
            <person name="Storesund J.E."/>
            <person name="Kallscheuer N."/>
            <person name="Luecker S."/>
            <person name="Lage O.M."/>
            <person name="Pohl T."/>
            <person name="Merkel B.J."/>
            <person name="Hornburger P."/>
            <person name="Mueller R.-W."/>
            <person name="Bruemmer F."/>
            <person name="Labrenz M."/>
            <person name="Spormann A.M."/>
            <person name="Op den Camp H."/>
            <person name="Overmann J."/>
            <person name="Amann R."/>
            <person name="Jetten M.S.M."/>
            <person name="Mascher T."/>
            <person name="Medema M.H."/>
            <person name="Devos D.P."/>
            <person name="Kaster A.-K."/>
            <person name="Ovreas L."/>
            <person name="Rohde M."/>
            <person name="Galperin M.Y."/>
            <person name="Jogler C."/>
        </authorList>
    </citation>
    <scope>NUCLEOTIDE SEQUENCE [LARGE SCALE GENOMIC DNA]</scope>
    <source>
        <strain evidence="2 3">Pan241w</strain>
    </source>
</reference>
<dbReference type="AlphaFoldDB" id="A0A517RL27"/>
<sequence>MPWERTLLINYVGEPDAPTKSVKAYLSNLVFQMLYATPILPLTIRLYFRSLFFHFRLGEKESEVGLKSTDRFWGFCNYFTALSL</sequence>
<organism evidence="2 3">
    <name type="scientific">Gimesia alba</name>
    <dbReference type="NCBI Taxonomy" id="2527973"/>
    <lineage>
        <taxon>Bacteria</taxon>
        <taxon>Pseudomonadati</taxon>
        <taxon>Planctomycetota</taxon>
        <taxon>Planctomycetia</taxon>
        <taxon>Planctomycetales</taxon>
        <taxon>Planctomycetaceae</taxon>
        <taxon>Gimesia</taxon>
    </lineage>
</organism>
<protein>
    <submittedName>
        <fullName evidence="2">Uncharacterized protein</fullName>
    </submittedName>
</protein>
<gene>
    <name evidence="2" type="ORF">Pan241w_47030</name>
</gene>